<organism evidence="1 2">
    <name type="scientific">Eumeta variegata</name>
    <name type="common">Bagworm moth</name>
    <name type="synonym">Eumeta japonica</name>
    <dbReference type="NCBI Taxonomy" id="151549"/>
    <lineage>
        <taxon>Eukaryota</taxon>
        <taxon>Metazoa</taxon>
        <taxon>Ecdysozoa</taxon>
        <taxon>Arthropoda</taxon>
        <taxon>Hexapoda</taxon>
        <taxon>Insecta</taxon>
        <taxon>Pterygota</taxon>
        <taxon>Neoptera</taxon>
        <taxon>Endopterygota</taxon>
        <taxon>Lepidoptera</taxon>
        <taxon>Glossata</taxon>
        <taxon>Ditrysia</taxon>
        <taxon>Tineoidea</taxon>
        <taxon>Psychidae</taxon>
        <taxon>Oiketicinae</taxon>
        <taxon>Eumeta</taxon>
    </lineage>
</organism>
<name>A0A4C1WQ54_EUMVA</name>
<reference evidence="1 2" key="1">
    <citation type="journal article" date="2019" name="Commun. Biol.">
        <title>The bagworm genome reveals a unique fibroin gene that provides high tensile strength.</title>
        <authorList>
            <person name="Kono N."/>
            <person name="Nakamura H."/>
            <person name="Ohtoshi R."/>
            <person name="Tomita M."/>
            <person name="Numata K."/>
            <person name="Arakawa K."/>
        </authorList>
    </citation>
    <scope>NUCLEOTIDE SEQUENCE [LARGE SCALE GENOMIC DNA]</scope>
</reference>
<sequence>MAMIKVPPLIKPIADGVERFDHKLDFAEQNGFPLGPAPMIKVKKICVTTRRGAAFVNFLGPALFLILGP</sequence>
<gene>
    <name evidence="1" type="ORF">EVAR_83094_1</name>
</gene>
<accession>A0A4C1WQ54</accession>
<dbReference type="Proteomes" id="UP000299102">
    <property type="component" value="Unassembled WGS sequence"/>
</dbReference>
<comment type="caution">
    <text evidence="1">The sequence shown here is derived from an EMBL/GenBank/DDBJ whole genome shotgun (WGS) entry which is preliminary data.</text>
</comment>
<keyword evidence="2" id="KW-1185">Reference proteome</keyword>
<evidence type="ECO:0000313" key="2">
    <source>
        <dbReference type="Proteomes" id="UP000299102"/>
    </source>
</evidence>
<dbReference type="EMBL" id="BGZK01000598">
    <property type="protein sequence ID" value="GBP52234.1"/>
    <property type="molecule type" value="Genomic_DNA"/>
</dbReference>
<proteinExistence type="predicted"/>
<evidence type="ECO:0000313" key="1">
    <source>
        <dbReference type="EMBL" id="GBP52234.1"/>
    </source>
</evidence>
<protein>
    <submittedName>
        <fullName evidence="1">Uncharacterized protein</fullName>
    </submittedName>
</protein>
<dbReference type="AlphaFoldDB" id="A0A4C1WQ54"/>